<feature type="domain" description="Histidine kinase" evidence="26">
    <location>
        <begin position="282"/>
        <end position="473"/>
    </location>
</feature>
<dbReference type="SUPFAM" id="SSF158472">
    <property type="entry name" value="HAMP domain-like"/>
    <property type="match status" value="1"/>
</dbReference>
<evidence type="ECO:0000256" key="13">
    <source>
        <dbReference type="ARBA" id="ARBA00022723"/>
    </source>
</evidence>
<evidence type="ECO:0000256" key="10">
    <source>
        <dbReference type="ARBA" id="ARBA00022553"/>
    </source>
</evidence>
<evidence type="ECO:0000313" key="29">
    <source>
        <dbReference type="Proteomes" id="UP000192569"/>
    </source>
</evidence>
<keyword evidence="18" id="KW-0408">Iron</keyword>
<name>A0A1W1W2I5_9FIRM</name>
<dbReference type="PROSITE" id="PS50885">
    <property type="entry name" value="HAMP"/>
    <property type="match status" value="1"/>
</dbReference>
<keyword evidence="10" id="KW-0597">Phosphoprotein</keyword>
<evidence type="ECO:0000256" key="22">
    <source>
        <dbReference type="ARBA" id="ARBA00024827"/>
    </source>
</evidence>
<dbReference type="SMART" id="SM00304">
    <property type="entry name" value="HAMP"/>
    <property type="match status" value="1"/>
</dbReference>
<keyword evidence="29" id="KW-1185">Reference proteome</keyword>
<dbReference type="InterPro" id="IPR050482">
    <property type="entry name" value="Sensor_HK_TwoCompSys"/>
</dbReference>
<dbReference type="GO" id="GO:0051539">
    <property type="term" value="F:4 iron, 4 sulfur cluster binding"/>
    <property type="evidence" value="ECO:0007669"/>
    <property type="project" value="UniProtKB-KW"/>
</dbReference>
<dbReference type="PANTHER" id="PTHR24421:SF10">
    <property type="entry name" value="NITRATE_NITRITE SENSOR PROTEIN NARQ"/>
    <property type="match status" value="1"/>
</dbReference>
<dbReference type="Pfam" id="PF17203">
    <property type="entry name" value="sCache_3_2"/>
    <property type="match status" value="1"/>
</dbReference>
<dbReference type="InterPro" id="IPR003660">
    <property type="entry name" value="HAMP_dom"/>
</dbReference>
<keyword evidence="20" id="KW-0411">Iron-sulfur</keyword>
<dbReference type="GO" id="GO:0000155">
    <property type="term" value="F:phosphorelay sensor kinase activity"/>
    <property type="evidence" value="ECO:0007669"/>
    <property type="project" value="InterPro"/>
</dbReference>
<dbReference type="GO" id="GO:0005524">
    <property type="term" value="F:ATP binding"/>
    <property type="evidence" value="ECO:0007669"/>
    <property type="project" value="UniProtKB-KW"/>
</dbReference>
<sequence length="473" mass="52660">MNWVRALWRKLLILNDTLSFRYKIMGLVLGITLLLGMAITWQTKVTLEISLRQQLDQRALATAKAVAAQSSELILTGNLYSLHQMLLDMLKSSEDIRYIFIQDLKGRVLSHTFGPGFPIELLKYSPLLQGRGEDLRALRTNEGLIHEAIVPILGGQLGFVRVGLSEVRLKQAIIAATVRFLITVTIFSVFFIIAGFILTEILARPVRELVNATKAIGKGDLKARVNITSRDEFGYLASSFNQMVNNLKRSRAEIEELSNLRAELLDRVVTTQEAERQRIARELHDETGGALTAILLRLKALEKEIGEGKAAFSLRELREMVAEALNGVRRIALELRPVAFEELGLAGVLKKLAQDYSVKFNLEIYLETTGLPEESLSSKAKLAIYRIVQEALNNIIKHAGASRVSIILEPRGDILRLIVEDNGRGFDQDSPESKRGLGLFSMRERVHLLGGKLVIESQVGQGTTIYADIPLAS</sequence>
<evidence type="ECO:0000256" key="19">
    <source>
        <dbReference type="ARBA" id="ARBA00023012"/>
    </source>
</evidence>
<gene>
    <name evidence="28" type="ORF">SAMN00808754_2851</name>
</gene>
<evidence type="ECO:0000256" key="24">
    <source>
        <dbReference type="SAM" id="Coils"/>
    </source>
</evidence>
<dbReference type="STRING" id="698762.SAMN00808754_2851"/>
<dbReference type="Gene3D" id="1.20.5.1930">
    <property type="match status" value="1"/>
</dbReference>
<dbReference type="SUPFAM" id="SSF103190">
    <property type="entry name" value="Sensory domain-like"/>
    <property type="match status" value="1"/>
</dbReference>
<evidence type="ECO:0000256" key="20">
    <source>
        <dbReference type="ARBA" id="ARBA00023014"/>
    </source>
</evidence>
<keyword evidence="8" id="KW-0004">4Fe-4S</keyword>
<accession>A0A1W1W2I5</accession>
<evidence type="ECO:0000256" key="25">
    <source>
        <dbReference type="SAM" id="Phobius"/>
    </source>
</evidence>
<evidence type="ECO:0000256" key="6">
    <source>
        <dbReference type="ARBA" id="ARBA00017322"/>
    </source>
</evidence>
<evidence type="ECO:0000256" key="21">
    <source>
        <dbReference type="ARBA" id="ARBA00023136"/>
    </source>
</evidence>
<evidence type="ECO:0000256" key="4">
    <source>
        <dbReference type="ARBA" id="ARBA00004651"/>
    </source>
</evidence>
<evidence type="ECO:0000256" key="7">
    <source>
        <dbReference type="ARBA" id="ARBA00022475"/>
    </source>
</evidence>
<feature type="domain" description="HAMP" evidence="27">
    <location>
        <begin position="200"/>
        <end position="252"/>
    </location>
</feature>
<dbReference type="GO" id="GO:0046983">
    <property type="term" value="F:protein dimerization activity"/>
    <property type="evidence" value="ECO:0007669"/>
    <property type="project" value="InterPro"/>
</dbReference>
<dbReference type="InterPro" id="IPR033463">
    <property type="entry name" value="sCache_3"/>
</dbReference>
<dbReference type="SUPFAM" id="SSF55874">
    <property type="entry name" value="ATPase domain of HSP90 chaperone/DNA topoisomerase II/histidine kinase"/>
    <property type="match status" value="1"/>
</dbReference>
<evidence type="ECO:0000256" key="23">
    <source>
        <dbReference type="ARBA" id="ARBA00030800"/>
    </source>
</evidence>
<evidence type="ECO:0000256" key="8">
    <source>
        <dbReference type="ARBA" id="ARBA00022485"/>
    </source>
</evidence>
<evidence type="ECO:0000256" key="3">
    <source>
        <dbReference type="ARBA" id="ARBA00004496"/>
    </source>
</evidence>
<evidence type="ECO:0000256" key="1">
    <source>
        <dbReference type="ARBA" id="ARBA00000085"/>
    </source>
</evidence>
<dbReference type="Gene3D" id="6.10.340.10">
    <property type="match status" value="1"/>
</dbReference>
<comment type="function">
    <text evidence="22">Member of the two-component regulatory system NreB/NreC involved in the control of dissimilatory nitrate/nitrite reduction in response to oxygen. NreB functions as a direct oxygen sensor histidine kinase which is autophosphorylated, in the absence of oxygen, probably at the conserved histidine residue, and transfers its phosphate group probably to a conserved aspartate residue of NreC. NreB/NreC activates the expression of the nitrate (narGHJI) and nitrite (nir) reductase operons, as well as the putative nitrate transporter gene narT.</text>
</comment>
<dbReference type="Pfam" id="PF07730">
    <property type="entry name" value="HisKA_3"/>
    <property type="match status" value="1"/>
</dbReference>
<dbReference type="CDD" id="cd06225">
    <property type="entry name" value="HAMP"/>
    <property type="match status" value="1"/>
</dbReference>
<evidence type="ECO:0000256" key="9">
    <source>
        <dbReference type="ARBA" id="ARBA00022490"/>
    </source>
</evidence>
<organism evidence="28 29">
    <name type="scientific">Thermanaeromonas toyohensis ToBE</name>
    <dbReference type="NCBI Taxonomy" id="698762"/>
    <lineage>
        <taxon>Bacteria</taxon>
        <taxon>Bacillati</taxon>
        <taxon>Bacillota</taxon>
        <taxon>Clostridia</taxon>
        <taxon>Neomoorellales</taxon>
        <taxon>Neomoorellaceae</taxon>
        <taxon>Thermanaeromonas</taxon>
    </lineage>
</organism>
<dbReference type="InterPro" id="IPR011712">
    <property type="entry name" value="Sig_transdc_His_kin_sub3_dim/P"/>
</dbReference>
<dbReference type="Pfam" id="PF00672">
    <property type="entry name" value="HAMP"/>
    <property type="match status" value="1"/>
</dbReference>
<dbReference type="GO" id="GO:0005886">
    <property type="term" value="C:plasma membrane"/>
    <property type="evidence" value="ECO:0007669"/>
    <property type="project" value="UniProtKB-SubCell"/>
</dbReference>
<keyword evidence="15 28" id="KW-0418">Kinase</keyword>
<keyword evidence="21 25" id="KW-0472">Membrane</keyword>
<evidence type="ECO:0000256" key="11">
    <source>
        <dbReference type="ARBA" id="ARBA00022679"/>
    </source>
</evidence>
<dbReference type="SMART" id="SM00387">
    <property type="entry name" value="HATPase_c"/>
    <property type="match status" value="1"/>
</dbReference>
<dbReference type="GO" id="GO:0005737">
    <property type="term" value="C:cytoplasm"/>
    <property type="evidence" value="ECO:0007669"/>
    <property type="project" value="UniProtKB-SubCell"/>
</dbReference>
<evidence type="ECO:0000256" key="17">
    <source>
        <dbReference type="ARBA" id="ARBA00022989"/>
    </source>
</evidence>
<keyword evidence="11" id="KW-0808">Transferase</keyword>
<evidence type="ECO:0000256" key="14">
    <source>
        <dbReference type="ARBA" id="ARBA00022741"/>
    </source>
</evidence>
<evidence type="ECO:0000313" key="28">
    <source>
        <dbReference type="EMBL" id="SMB99324.1"/>
    </source>
</evidence>
<keyword evidence="24" id="KW-0175">Coiled coil</keyword>
<keyword evidence="7" id="KW-1003">Cell membrane</keyword>
<dbReference type="OrthoDB" id="9781904at2"/>
<dbReference type="PIRSF" id="PIRSF037433">
    <property type="entry name" value="STHK_STH3221_prd"/>
    <property type="match status" value="1"/>
</dbReference>
<dbReference type="InterPro" id="IPR004358">
    <property type="entry name" value="Sig_transdc_His_kin-like_C"/>
</dbReference>
<keyword evidence="9" id="KW-0963">Cytoplasm</keyword>
<dbReference type="AlphaFoldDB" id="A0A1W1W2I5"/>
<dbReference type="RefSeq" id="WP_084666539.1">
    <property type="nucleotide sequence ID" value="NZ_LT838272.1"/>
</dbReference>
<dbReference type="InterPro" id="IPR005467">
    <property type="entry name" value="His_kinase_dom"/>
</dbReference>
<evidence type="ECO:0000256" key="12">
    <source>
        <dbReference type="ARBA" id="ARBA00022692"/>
    </source>
</evidence>
<keyword evidence="19" id="KW-0902">Two-component regulatory system</keyword>
<dbReference type="InterPro" id="IPR036890">
    <property type="entry name" value="HATPase_C_sf"/>
</dbReference>
<dbReference type="InterPro" id="IPR029151">
    <property type="entry name" value="Sensor-like_sf"/>
</dbReference>
<comment type="catalytic activity">
    <reaction evidence="1">
        <text>ATP + protein L-histidine = ADP + protein N-phospho-L-histidine.</text>
        <dbReference type="EC" id="2.7.13.3"/>
    </reaction>
</comment>
<feature type="transmembrane region" description="Helical" evidence="25">
    <location>
        <begin position="20"/>
        <end position="41"/>
    </location>
</feature>
<dbReference type="InterPro" id="IPR017204">
    <property type="entry name" value="Sig_transdc_His_kin_STH3221"/>
</dbReference>
<feature type="transmembrane region" description="Helical" evidence="25">
    <location>
        <begin position="178"/>
        <end position="198"/>
    </location>
</feature>
<dbReference type="Gene3D" id="3.30.565.10">
    <property type="entry name" value="Histidine kinase-like ATPase, C-terminal domain"/>
    <property type="match status" value="1"/>
</dbReference>
<evidence type="ECO:0000256" key="16">
    <source>
        <dbReference type="ARBA" id="ARBA00022840"/>
    </source>
</evidence>
<dbReference type="PRINTS" id="PR00344">
    <property type="entry name" value="BCTRLSENSOR"/>
</dbReference>
<dbReference type="InterPro" id="IPR003594">
    <property type="entry name" value="HATPase_dom"/>
</dbReference>
<reference evidence="28 29" key="1">
    <citation type="submission" date="2017-04" db="EMBL/GenBank/DDBJ databases">
        <authorList>
            <person name="Afonso C.L."/>
            <person name="Miller P.J."/>
            <person name="Scott M.A."/>
            <person name="Spackman E."/>
            <person name="Goraichik I."/>
            <person name="Dimitrov K.M."/>
            <person name="Suarez D.L."/>
            <person name="Swayne D.E."/>
        </authorList>
    </citation>
    <scope>NUCLEOTIDE SEQUENCE [LARGE SCALE GENOMIC DNA]</scope>
    <source>
        <strain evidence="28 29">ToBE</strain>
    </source>
</reference>
<feature type="coiled-coil region" evidence="24">
    <location>
        <begin position="240"/>
        <end position="274"/>
    </location>
</feature>
<evidence type="ECO:0000256" key="5">
    <source>
        <dbReference type="ARBA" id="ARBA00012438"/>
    </source>
</evidence>
<evidence type="ECO:0000256" key="15">
    <source>
        <dbReference type="ARBA" id="ARBA00022777"/>
    </source>
</evidence>
<dbReference type="CDD" id="cd16917">
    <property type="entry name" value="HATPase_UhpB-NarQ-NarX-like"/>
    <property type="match status" value="1"/>
</dbReference>
<protein>
    <recommendedName>
        <fullName evidence="6">Oxygen sensor histidine kinase NreB</fullName>
        <ecNumber evidence="5">2.7.13.3</ecNumber>
    </recommendedName>
    <alternativeName>
        <fullName evidence="23">Nitrogen regulation protein B</fullName>
    </alternativeName>
</protein>
<keyword evidence="14" id="KW-0547">Nucleotide-binding</keyword>
<evidence type="ECO:0000256" key="18">
    <source>
        <dbReference type="ARBA" id="ARBA00023004"/>
    </source>
</evidence>
<dbReference type="Pfam" id="PF02518">
    <property type="entry name" value="HATPase_c"/>
    <property type="match status" value="1"/>
</dbReference>
<dbReference type="GO" id="GO:0046872">
    <property type="term" value="F:metal ion binding"/>
    <property type="evidence" value="ECO:0007669"/>
    <property type="project" value="UniProtKB-KW"/>
</dbReference>
<dbReference type="PROSITE" id="PS50109">
    <property type="entry name" value="HIS_KIN"/>
    <property type="match status" value="1"/>
</dbReference>
<proteinExistence type="predicted"/>
<comment type="cofactor">
    <cofactor evidence="2">
        <name>[4Fe-4S] cluster</name>
        <dbReference type="ChEBI" id="CHEBI:49883"/>
    </cofactor>
</comment>
<evidence type="ECO:0000256" key="2">
    <source>
        <dbReference type="ARBA" id="ARBA00001966"/>
    </source>
</evidence>
<keyword evidence="17 25" id="KW-1133">Transmembrane helix</keyword>
<keyword evidence="12 25" id="KW-0812">Transmembrane</keyword>
<comment type="subcellular location">
    <subcellularLocation>
        <location evidence="4">Cell membrane</location>
        <topology evidence="4">Multi-pass membrane protein</topology>
    </subcellularLocation>
    <subcellularLocation>
        <location evidence="3">Cytoplasm</location>
    </subcellularLocation>
</comment>
<dbReference type="EMBL" id="LT838272">
    <property type="protein sequence ID" value="SMB99324.1"/>
    <property type="molecule type" value="Genomic_DNA"/>
</dbReference>
<dbReference type="PANTHER" id="PTHR24421">
    <property type="entry name" value="NITRATE/NITRITE SENSOR PROTEIN NARX-RELATED"/>
    <property type="match status" value="1"/>
</dbReference>
<keyword evidence="16" id="KW-0067">ATP-binding</keyword>
<evidence type="ECO:0000259" key="27">
    <source>
        <dbReference type="PROSITE" id="PS50885"/>
    </source>
</evidence>
<dbReference type="Proteomes" id="UP000192569">
    <property type="component" value="Chromosome I"/>
</dbReference>
<dbReference type="EC" id="2.7.13.3" evidence="5"/>
<keyword evidence="13" id="KW-0479">Metal-binding</keyword>
<evidence type="ECO:0000259" key="26">
    <source>
        <dbReference type="PROSITE" id="PS50109"/>
    </source>
</evidence>